<keyword evidence="2" id="KW-1185">Reference proteome</keyword>
<comment type="caution">
    <text evidence="1">The sequence shown here is derived from an EMBL/GenBank/DDBJ whole genome shotgun (WGS) entry which is preliminary data.</text>
</comment>
<evidence type="ECO:0000313" key="2">
    <source>
        <dbReference type="Proteomes" id="UP000325081"/>
    </source>
</evidence>
<evidence type="ECO:0000313" key="1">
    <source>
        <dbReference type="EMBL" id="GER30350.1"/>
    </source>
</evidence>
<proteinExistence type="predicted"/>
<name>A0A5A7PCE8_STRAF</name>
<reference evidence="2" key="1">
    <citation type="journal article" date="2019" name="Curr. Biol.">
        <title>Genome Sequence of Striga asiatica Provides Insight into the Evolution of Plant Parasitism.</title>
        <authorList>
            <person name="Yoshida S."/>
            <person name="Kim S."/>
            <person name="Wafula E.K."/>
            <person name="Tanskanen J."/>
            <person name="Kim Y.M."/>
            <person name="Honaas L."/>
            <person name="Yang Z."/>
            <person name="Spallek T."/>
            <person name="Conn C.E."/>
            <person name="Ichihashi Y."/>
            <person name="Cheong K."/>
            <person name="Cui S."/>
            <person name="Der J.P."/>
            <person name="Gundlach H."/>
            <person name="Jiao Y."/>
            <person name="Hori C."/>
            <person name="Ishida J.K."/>
            <person name="Kasahara H."/>
            <person name="Kiba T."/>
            <person name="Kim M.S."/>
            <person name="Koo N."/>
            <person name="Laohavisit A."/>
            <person name="Lee Y.H."/>
            <person name="Lumba S."/>
            <person name="McCourt P."/>
            <person name="Mortimer J.C."/>
            <person name="Mutuku J.M."/>
            <person name="Nomura T."/>
            <person name="Sasaki-Sekimoto Y."/>
            <person name="Seto Y."/>
            <person name="Wang Y."/>
            <person name="Wakatake T."/>
            <person name="Sakakibara H."/>
            <person name="Demura T."/>
            <person name="Yamaguchi S."/>
            <person name="Yoneyama K."/>
            <person name="Manabe R.I."/>
            <person name="Nelson D.C."/>
            <person name="Schulman A.H."/>
            <person name="Timko M.P."/>
            <person name="dePamphilis C.W."/>
            <person name="Choi D."/>
            <person name="Shirasu K."/>
        </authorList>
    </citation>
    <scope>NUCLEOTIDE SEQUENCE [LARGE SCALE GENOMIC DNA]</scope>
    <source>
        <strain evidence="2">cv. UVA1</strain>
    </source>
</reference>
<gene>
    <name evidence="1" type="ORF">STAS_06287</name>
</gene>
<dbReference type="EMBL" id="BKCP01004339">
    <property type="protein sequence ID" value="GER30350.1"/>
    <property type="molecule type" value="Genomic_DNA"/>
</dbReference>
<accession>A0A5A7PCE8</accession>
<dbReference type="Proteomes" id="UP000325081">
    <property type="component" value="Unassembled WGS sequence"/>
</dbReference>
<dbReference type="AlphaFoldDB" id="A0A5A7PCE8"/>
<organism evidence="1 2">
    <name type="scientific">Striga asiatica</name>
    <name type="common">Asiatic witchweed</name>
    <name type="synonym">Buchnera asiatica</name>
    <dbReference type="NCBI Taxonomy" id="4170"/>
    <lineage>
        <taxon>Eukaryota</taxon>
        <taxon>Viridiplantae</taxon>
        <taxon>Streptophyta</taxon>
        <taxon>Embryophyta</taxon>
        <taxon>Tracheophyta</taxon>
        <taxon>Spermatophyta</taxon>
        <taxon>Magnoliopsida</taxon>
        <taxon>eudicotyledons</taxon>
        <taxon>Gunneridae</taxon>
        <taxon>Pentapetalae</taxon>
        <taxon>asterids</taxon>
        <taxon>lamiids</taxon>
        <taxon>Lamiales</taxon>
        <taxon>Orobanchaceae</taxon>
        <taxon>Buchnereae</taxon>
        <taxon>Striga</taxon>
    </lineage>
</organism>
<protein>
    <submittedName>
        <fullName evidence="1">DNA gyrase subunit B</fullName>
    </submittedName>
</protein>
<sequence length="123" mass="13887">MARDPLEFSGWDCRIKISPEYLIFEFLRPDSKLVNKCSFDAPMACTVELDLVTFSQFKVSLTKPLSRSRICRPEKSVAPAAASSGDKARSESTAVNWVKTVDFRLKDQSKDVILLPWATCREP</sequence>